<dbReference type="SMART" id="SM00490">
    <property type="entry name" value="HELICc"/>
    <property type="match status" value="1"/>
</dbReference>
<evidence type="ECO:0000313" key="5">
    <source>
        <dbReference type="EMBL" id="KAJ3110927.1"/>
    </source>
</evidence>
<organism evidence="5 6">
    <name type="scientific">Physocladia obscura</name>
    <dbReference type="NCBI Taxonomy" id="109957"/>
    <lineage>
        <taxon>Eukaryota</taxon>
        <taxon>Fungi</taxon>
        <taxon>Fungi incertae sedis</taxon>
        <taxon>Chytridiomycota</taxon>
        <taxon>Chytridiomycota incertae sedis</taxon>
        <taxon>Chytridiomycetes</taxon>
        <taxon>Chytridiales</taxon>
        <taxon>Chytriomycetaceae</taxon>
        <taxon>Physocladia</taxon>
    </lineage>
</organism>
<keyword evidence="2" id="KW-0067">ATP-binding</keyword>
<feature type="domain" description="Helicase C-terminal" evidence="4">
    <location>
        <begin position="385"/>
        <end position="549"/>
    </location>
</feature>
<dbReference type="PANTHER" id="PTHR14074">
    <property type="entry name" value="HELICASE WITH DEATH DOMAIN-RELATED"/>
    <property type="match status" value="1"/>
</dbReference>
<dbReference type="SUPFAM" id="SSF52540">
    <property type="entry name" value="P-loop containing nucleoside triphosphate hydrolases"/>
    <property type="match status" value="1"/>
</dbReference>
<dbReference type="PROSITE" id="PS51192">
    <property type="entry name" value="HELICASE_ATP_BIND_1"/>
    <property type="match status" value="1"/>
</dbReference>
<protein>
    <submittedName>
        <fullName evidence="5">Interferon-induced helicase C domain-containing protein 1</fullName>
    </submittedName>
</protein>
<dbReference type="InterPro" id="IPR027417">
    <property type="entry name" value="P-loop_NTPase"/>
</dbReference>
<dbReference type="Pfam" id="PF00270">
    <property type="entry name" value="DEAD"/>
    <property type="match status" value="1"/>
</dbReference>
<gene>
    <name evidence="5" type="primary">IFIH1_2</name>
    <name evidence="5" type="ORF">HK100_002866</name>
</gene>
<evidence type="ECO:0000259" key="3">
    <source>
        <dbReference type="PROSITE" id="PS51192"/>
    </source>
</evidence>
<dbReference type="PANTHER" id="PTHR14074:SF16">
    <property type="entry name" value="ANTIVIRAL INNATE IMMUNE RESPONSE RECEPTOR RIG-I"/>
    <property type="match status" value="1"/>
</dbReference>
<proteinExistence type="predicted"/>
<keyword evidence="1" id="KW-0547">Nucleotide-binding</keyword>
<dbReference type="GO" id="GO:0004386">
    <property type="term" value="F:helicase activity"/>
    <property type="evidence" value="ECO:0007669"/>
    <property type="project" value="UniProtKB-KW"/>
</dbReference>
<dbReference type="Proteomes" id="UP001211907">
    <property type="component" value="Unassembled WGS sequence"/>
</dbReference>
<dbReference type="GO" id="GO:0005524">
    <property type="term" value="F:ATP binding"/>
    <property type="evidence" value="ECO:0007669"/>
    <property type="project" value="UniProtKB-KW"/>
</dbReference>
<sequence length="642" mass="71579">MQNRKTLTPLRGYQQRAVAAALVRSTIAVLPTGSGKTLIAAAVIAHQKAPARVLFVVPTVVLVAQQATVLRKETKLVVAELSGGIASNAAVDSNFNVIVATPAAALNAAEKSPDLEFSRFQLIVFDEIHHVIKKHPYRSIALLLTSMNPTCRPRILGLTSSLTYSVGKDKIQNSIEQLCADLLLEKESIFTVSSDELVNDGYHAAASKTKTAVNLCEKIELEEDYNSFRALKLPGQAHEDLAVFLRHVAGNINPIHPLSIALMLCIRFLEKQVHLEYPQFSSPIDATGKLGRVAEWGKLAHNLASLPKLSPTLKLRLNILEHLYEGTRLIVNSKQSALELAMHYIQNQGIFSDEYISKERCLLPLSQLWSKNRSDFRRLPHLKSVLLDQCKRVGIENFRCIVFTQQRLTTHVLDEFVKLDIDLSRLRSSCIYSAKTSASASYSVNQTQVKERIAQFAAGYLQILFATSVAEEGIDIPAANCVIRFDHIQTPVSLVQSRGRARQYDSTFIVMQESSKRSVRVLESSEQEQVAAIHEINANGFKLSTKQIRIQRMNAQEQRRRGARKILERYEQTHTWALKAYAQKISGEVTESVSEKQLLYVATLKLSQFGEAALHGSGQARSKKDAINEAALHIIEQVKLKY</sequence>
<dbReference type="InterPro" id="IPR051363">
    <property type="entry name" value="RLR_Helicase"/>
</dbReference>
<reference evidence="5" key="1">
    <citation type="submission" date="2020-05" db="EMBL/GenBank/DDBJ databases">
        <title>Phylogenomic resolution of chytrid fungi.</title>
        <authorList>
            <person name="Stajich J.E."/>
            <person name="Amses K."/>
            <person name="Simmons R."/>
            <person name="Seto K."/>
            <person name="Myers J."/>
            <person name="Bonds A."/>
            <person name="Quandt C.A."/>
            <person name="Barry K."/>
            <person name="Liu P."/>
            <person name="Grigoriev I."/>
            <person name="Longcore J.E."/>
            <person name="James T.Y."/>
        </authorList>
    </citation>
    <scope>NUCLEOTIDE SEQUENCE</scope>
    <source>
        <strain evidence="5">JEL0513</strain>
    </source>
</reference>
<keyword evidence="5" id="KW-0378">Hydrolase</keyword>
<evidence type="ECO:0000256" key="1">
    <source>
        <dbReference type="ARBA" id="ARBA00022741"/>
    </source>
</evidence>
<dbReference type="InterPro" id="IPR011545">
    <property type="entry name" value="DEAD/DEAH_box_helicase_dom"/>
</dbReference>
<evidence type="ECO:0000313" key="6">
    <source>
        <dbReference type="Proteomes" id="UP001211907"/>
    </source>
</evidence>
<dbReference type="InterPro" id="IPR014001">
    <property type="entry name" value="Helicase_ATP-bd"/>
</dbReference>
<dbReference type="AlphaFoldDB" id="A0AAD5SXI6"/>
<name>A0AAD5SXI6_9FUNG</name>
<dbReference type="GO" id="GO:0003676">
    <property type="term" value="F:nucleic acid binding"/>
    <property type="evidence" value="ECO:0007669"/>
    <property type="project" value="InterPro"/>
</dbReference>
<keyword evidence="6" id="KW-1185">Reference proteome</keyword>
<accession>A0AAD5SXI6</accession>
<evidence type="ECO:0000259" key="4">
    <source>
        <dbReference type="PROSITE" id="PS51194"/>
    </source>
</evidence>
<dbReference type="PROSITE" id="PS51194">
    <property type="entry name" value="HELICASE_CTER"/>
    <property type="match status" value="1"/>
</dbReference>
<keyword evidence="5" id="KW-0347">Helicase</keyword>
<dbReference type="InterPro" id="IPR001650">
    <property type="entry name" value="Helicase_C-like"/>
</dbReference>
<dbReference type="Gene3D" id="3.40.50.300">
    <property type="entry name" value="P-loop containing nucleotide triphosphate hydrolases"/>
    <property type="match status" value="2"/>
</dbReference>
<feature type="domain" description="Helicase ATP-binding" evidence="3">
    <location>
        <begin position="17"/>
        <end position="180"/>
    </location>
</feature>
<comment type="caution">
    <text evidence="5">The sequence shown here is derived from an EMBL/GenBank/DDBJ whole genome shotgun (WGS) entry which is preliminary data.</text>
</comment>
<dbReference type="EMBL" id="JADGJH010001682">
    <property type="protein sequence ID" value="KAJ3110927.1"/>
    <property type="molecule type" value="Genomic_DNA"/>
</dbReference>
<dbReference type="Pfam" id="PF00271">
    <property type="entry name" value="Helicase_C"/>
    <property type="match status" value="1"/>
</dbReference>
<evidence type="ECO:0000256" key="2">
    <source>
        <dbReference type="ARBA" id="ARBA00022840"/>
    </source>
</evidence>
<dbReference type="SMART" id="SM00487">
    <property type="entry name" value="DEXDc"/>
    <property type="match status" value="1"/>
</dbReference>
<dbReference type="GO" id="GO:0005737">
    <property type="term" value="C:cytoplasm"/>
    <property type="evidence" value="ECO:0007669"/>
    <property type="project" value="TreeGrafter"/>
</dbReference>